<name>A0A8K0SKJ0_9HYPO</name>
<dbReference type="AlphaFoldDB" id="A0A8K0SKJ0"/>
<sequence length="340" mass="36928">MAGCNTELHALPIDSSAVGASETGLLVSKPDRAQQDEQPLSKPRRAHLGQAVDAAKTHRLTENKRRYRARRKEYVSDLERRLAEAREQGIKATVEVQLEARRVIVENGRLRDLLLLAGFSDEDVNVWTTCGQGVNGGDGAYHNRRRDVERRATLCATLTADSSIVATERVKTCSPDNTEENAAWCGSKDTAVSSDDSRNEELMAAHSEPLNYPLSKTTPAVCSPPATDQTSSTGDSSSDTIHKKELVPCKLLSLLAENPAADITQVPVPPDPVEPPHDEPNHDGNVECGKAYQMLISYATCEEKMDIVARTLEGGCTKIGKGGCAVKKTDIWQALDHMCG</sequence>
<evidence type="ECO:0000313" key="4">
    <source>
        <dbReference type="Proteomes" id="UP000813444"/>
    </source>
</evidence>
<dbReference type="PANTHER" id="PTHR42070:SF1">
    <property type="entry name" value="FILAMENT ASSOCIATED PROTEIN, PUTATIVE (AFU_ORTHOLOGUE AFUA_8G06630)-RELATED"/>
    <property type="match status" value="1"/>
</dbReference>
<dbReference type="EMBL" id="JAGPNK010000018">
    <property type="protein sequence ID" value="KAH7305594.1"/>
    <property type="molecule type" value="Genomic_DNA"/>
</dbReference>
<feature type="region of interest" description="Disordered" evidence="2">
    <location>
        <begin position="214"/>
        <end position="240"/>
    </location>
</feature>
<evidence type="ECO:0000256" key="2">
    <source>
        <dbReference type="SAM" id="MobiDB-lite"/>
    </source>
</evidence>
<proteinExistence type="predicted"/>
<dbReference type="OrthoDB" id="4505928at2759"/>
<reference evidence="3" key="1">
    <citation type="journal article" date="2021" name="Nat. Commun.">
        <title>Genetic determinants of endophytism in the Arabidopsis root mycobiome.</title>
        <authorList>
            <person name="Mesny F."/>
            <person name="Miyauchi S."/>
            <person name="Thiergart T."/>
            <person name="Pickel B."/>
            <person name="Atanasova L."/>
            <person name="Karlsson M."/>
            <person name="Huettel B."/>
            <person name="Barry K.W."/>
            <person name="Haridas S."/>
            <person name="Chen C."/>
            <person name="Bauer D."/>
            <person name="Andreopoulos W."/>
            <person name="Pangilinan J."/>
            <person name="LaButti K."/>
            <person name="Riley R."/>
            <person name="Lipzen A."/>
            <person name="Clum A."/>
            <person name="Drula E."/>
            <person name="Henrissat B."/>
            <person name="Kohler A."/>
            <person name="Grigoriev I.V."/>
            <person name="Martin F.M."/>
            <person name="Hacquard S."/>
        </authorList>
    </citation>
    <scope>NUCLEOTIDE SEQUENCE</scope>
    <source>
        <strain evidence="3">MPI-CAGE-CH-0235</strain>
    </source>
</reference>
<protein>
    <recommendedName>
        <fullName evidence="5">BZIP domain-containing protein</fullName>
    </recommendedName>
</protein>
<feature type="coiled-coil region" evidence="1">
    <location>
        <begin position="68"/>
        <end position="95"/>
    </location>
</feature>
<gene>
    <name evidence="3" type="ORF">B0I35DRAFT_444084</name>
</gene>
<comment type="caution">
    <text evidence="3">The sequence shown here is derived from an EMBL/GenBank/DDBJ whole genome shotgun (WGS) entry which is preliminary data.</text>
</comment>
<dbReference type="Proteomes" id="UP000813444">
    <property type="component" value="Unassembled WGS sequence"/>
</dbReference>
<keyword evidence="1" id="KW-0175">Coiled coil</keyword>
<keyword evidence="4" id="KW-1185">Reference proteome</keyword>
<evidence type="ECO:0000313" key="3">
    <source>
        <dbReference type="EMBL" id="KAH7305594.1"/>
    </source>
</evidence>
<evidence type="ECO:0000256" key="1">
    <source>
        <dbReference type="SAM" id="Coils"/>
    </source>
</evidence>
<accession>A0A8K0SKJ0</accession>
<dbReference type="PANTHER" id="PTHR42070">
    <property type="entry name" value="FILAMENT ASSOCIATED PROTEIN, PUTATIVE (AFU_ORTHOLOGUE AFUA_8G06630)-RELATED"/>
    <property type="match status" value="1"/>
</dbReference>
<organism evidence="3 4">
    <name type="scientific">Stachybotrys elegans</name>
    <dbReference type="NCBI Taxonomy" id="80388"/>
    <lineage>
        <taxon>Eukaryota</taxon>
        <taxon>Fungi</taxon>
        <taxon>Dikarya</taxon>
        <taxon>Ascomycota</taxon>
        <taxon>Pezizomycotina</taxon>
        <taxon>Sordariomycetes</taxon>
        <taxon>Hypocreomycetidae</taxon>
        <taxon>Hypocreales</taxon>
        <taxon>Stachybotryaceae</taxon>
        <taxon>Stachybotrys</taxon>
    </lineage>
</organism>
<evidence type="ECO:0008006" key="5">
    <source>
        <dbReference type="Google" id="ProtNLM"/>
    </source>
</evidence>
<dbReference type="CDD" id="cd14688">
    <property type="entry name" value="bZIP_YAP"/>
    <property type="match status" value="1"/>
</dbReference>
<feature type="compositionally biased region" description="Low complexity" evidence="2">
    <location>
        <begin position="227"/>
        <end position="239"/>
    </location>
</feature>